<accession>A0A3L6MV47</accession>
<evidence type="ECO:0000313" key="1">
    <source>
        <dbReference type="EMBL" id="RKK08808.1"/>
    </source>
</evidence>
<proteinExistence type="predicted"/>
<reference evidence="1 2" key="1">
    <citation type="journal article" date="2018" name="Sci. Rep.">
        <title>Characterisation of pathogen-specific regions and novel effector candidates in Fusarium oxysporum f. sp. cepae.</title>
        <authorList>
            <person name="Armitage A.D."/>
            <person name="Taylor A."/>
            <person name="Sobczyk M.K."/>
            <person name="Baxter L."/>
            <person name="Greenfield B.P."/>
            <person name="Bates H.J."/>
            <person name="Wilson F."/>
            <person name="Jackson A.C."/>
            <person name="Ott S."/>
            <person name="Harrison R.J."/>
            <person name="Clarkson J.P."/>
        </authorList>
    </citation>
    <scope>NUCLEOTIDE SEQUENCE [LARGE SCALE GENOMIC DNA]</scope>
    <source>
        <strain evidence="1 2">FoC_Fus2</strain>
    </source>
</reference>
<dbReference type="Proteomes" id="UP000270866">
    <property type="component" value="Unassembled WGS sequence"/>
</dbReference>
<gene>
    <name evidence="1" type="ORF">BFJ65_g16468</name>
</gene>
<evidence type="ECO:0000313" key="2">
    <source>
        <dbReference type="Proteomes" id="UP000270866"/>
    </source>
</evidence>
<protein>
    <submittedName>
        <fullName evidence="1">Uncharacterized protein</fullName>
    </submittedName>
</protein>
<comment type="caution">
    <text evidence="1">The sequence shown here is derived from an EMBL/GenBank/DDBJ whole genome shotgun (WGS) entry which is preliminary data.</text>
</comment>
<dbReference type="AlphaFoldDB" id="A0A3L6MV47"/>
<sequence length="54" mass="6307">MRFRQTLLKIVVYDMCTTFKAILAEKAFLEPLQSMNSRSQARRAFWYQSSCLGA</sequence>
<name>A0A3L6MV47_FUSOX</name>
<dbReference type="EMBL" id="MRCU01000013">
    <property type="protein sequence ID" value="RKK08808.1"/>
    <property type="molecule type" value="Genomic_DNA"/>
</dbReference>
<organism evidence="1 2">
    <name type="scientific">Fusarium oxysporum f. sp. cepae</name>
    <dbReference type="NCBI Taxonomy" id="396571"/>
    <lineage>
        <taxon>Eukaryota</taxon>
        <taxon>Fungi</taxon>
        <taxon>Dikarya</taxon>
        <taxon>Ascomycota</taxon>
        <taxon>Pezizomycotina</taxon>
        <taxon>Sordariomycetes</taxon>
        <taxon>Hypocreomycetidae</taxon>
        <taxon>Hypocreales</taxon>
        <taxon>Nectriaceae</taxon>
        <taxon>Fusarium</taxon>
        <taxon>Fusarium oxysporum species complex</taxon>
    </lineage>
</organism>